<dbReference type="InterPro" id="IPR051451">
    <property type="entry name" value="PhoH2-like"/>
</dbReference>
<keyword evidence="3" id="KW-0963">Cytoplasm</keyword>
<name>A0A6C0DUV7_9ZZZZ</name>
<dbReference type="EMBL" id="MN739661">
    <property type="protein sequence ID" value="QHT19015.1"/>
    <property type="molecule type" value="Genomic_DNA"/>
</dbReference>
<evidence type="ECO:0000313" key="8">
    <source>
        <dbReference type="EMBL" id="QHT19015.1"/>
    </source>
</evidence>
<reference evidence="8" key="1">
    <citation type="journal article" date="2020" name="Nature">
        <title>Giant virus diversity and host interactions through global metagenomics.</title>
        <authorList>
            <person name="Schulz F."/>
            <person name="Roux S."/>
            <person name="Paez-Espino D."/>
            <person name="Jungbluth S."/>
            <person name="Walsh D.A."/>
            <person name="Denef V.J."/>
            <person name="McMahon K.D."/>
            <person name="Konstantinidis K.T."/>
            <person name="Eloe-Fadrosh E.A."/>
            <person name="Kyrpides N.C."/>
            <person name="Woyke T."/>
        </authorList>
    </citation>
    <scope>NUCLEOTIDE SEQUENCE</scope>
    <source>
        <strain evidence="8">GVMAG-M-3300023174-49</strain>
    </source>
</reference>
<proteinExistence type="inferred from homology"/>
<evidence type="ECO:0000256" key="6">
    <source>
        <dbReference type="ARBA" id="ARBA00039970"/>
    </source>
</evidence>
<dbReference type="PANTHER" id="PTHR30473:SF1">
    <property type="entry name" value="PHOH-LIKE PROTEIN"/>
    <property type="match status" value="1"/>
</dbReference>
<dbReference type="AlphaFoldDB" id="A0A6C0DUV7"/>
<keyword evidence="4" id="KW-0547">Nucleotide-binding</keyword>
<keyword evidence="5" id="KW-0067">ATP-binding</keyword>
<evidence type="ECO:0000256" key="2">
    <source>
        <dbReference type="ARBA" id="ARBA00010393"/>
    </source>
</evidence>
<dbReference type="GO" id="GO:0005524">
    <property type="term" value="F:ATP binding"/>
    <property type="evidence" value="ECO:0007669"/>
    <property type="project" value="UniProtKB-KW"/>
</dbReference>
<dbReference type="GO" id="GO:0005829">
    <property type="term" value="C:cytosol"/>
    <property type="evidence" value="ECO:0007669"/>
    <property type="project" value="TreeGrafter"/>
</dbReference>
<dbReference type="Pfam" id="PF02562">
    <property type="entry name" value="PhoH"/>
    <property type="match status" value="1"/>
</dbReference>
<organism evidence="8">
    <name type="scientific">viral metagenome</name>
    <dbReference type="NCBI Taxonomy" id="1070528"/>
    <lineage>
        <taxon>unclassified sequences</taxon>
        <taxon>metagenomes</taxon>
        <taxon>organismal metagenomes</taxon>
    </lineage>
</organism>
<dbReference type="InterPro" id="IPR003714">
    <property type="entry name" value="PhoH"/>
</dbReference>
<evidence type="ECO:0000259" key="7">
    <source>
        <dbReference type="Pfam" id="PF02562"/>
    </source>
</evidence>
<feature type="domain" description="PhoH-like protein" evidence="7">
    <location>
        <begin position="99"/>
        <end position="305"/>
    </location>
</feature>
<sequence>MRFANNIRCFWLVLPMILISRLQLSGGFRSIIRRSGGFDILSSRFSTVLQAGINKKYITNFDFEDDESTVANSPKNRRSFSDLNSKKSKMRSISSPLYSPKTLNQKLYVDYLSDPNSSIVIAHGAAGTGKTLFACSAAVHELQSGRIQKIVLTRPIVSVEKEELGFLPGNLIHKMDPWTRPLFDILLEYYSQKDIDSMLHTGVLEISPLAYMRGRTFKRAFIIADEMQNSSPNQMLMLATRIGVDSKMVVTGDLKQSDSGDNNGLQFFIHKLKGSRDSIPEIKMVEMKSLDIQRSVIVSKIIDLFSDHSTSVARAFNNNVDDTSSYKNMNMTCPKCISSYLVSENKFRVTPLLIENSQSLSPSSANGVSDLNEKLSNHISQIHLNISDINKDAALLPTKYIVSNKYFIWDPTPM</sequence>
<evidence type="ECO:0000256" key="4">
    <source>
        <dbReference type="ARBA" id="ARBA00022741"/>
    </source>
</evidence>
<evidence type="ECO:0000256" key="5">
    <source>
        <dbReference type="ARBA" id="ARBA00022840"/>
    </source>
</evidence>
<dbReference type="PANTHER" id="PTHR30473">
    <property type="entry name" value="PROTEIN PHOH"/>
    <property type="match status" value="1"/>
</dbReference>
<accession>A0A6C0DUV7</accession>
<dbReference type="InterPro" id="IPR027417">
    <property type="entry name" value="P-loop_NTPase"/>
</dbReference>
<evidence type="ECO:0000256" key="3">
    <source>
        <dbReference type="ARBA" id="ARBA00022490"/>
    </source>
</evidence>
<protein>
    <recommendedName>
        <fullName evidence="6">PhoH-like protein</fullName>
    </recommendedName>
</protein>
<comment type="subcellular location">
    <subcellularLocation>
        <location evidence="1">Cytoplasm</location>
    </subcellularLocation>
</comment>
<comment type="similarity">
    <text evidence="2">Belongs to the PhoH family.</text>
</comment>
<dbReference type="SUPFAM" id="SSF52540">
    <property type="entry name" value="P-loop containing nucleoside triphosphate hydrolases"/>
    <property type="match status" value="1"/>
</dbReference>
<dbReference type="Gene3D" id="3.40.50.300">
    <property type="entry name" value="P-loop containing nucleotide triphosphate hydrolases"/>
    <property type="match status" value="1"/>
</dbReference>
<evidence type="ECO:0000256" key="1">
    <source>
        <dbReference type="ARBA" id="ARBA00004496"/>
    </source>
</evidence>